<keyword evidence="1" id="KW-1133">Transmembrane helix</keyword>
<comment type="caution">
    <text evidence="3">The sequence shown here is derived from an EMBL/GenBank/DDBJ whole genome shotgun (WGS) entry which is preliminary data.</text>
</comment>
<keyword evidence="1" id="KW-0472">Membrane</keyword>
<protein>
    <recommendedName>
        <fullName evidence="5">Exosortase/archaeosortase family protein</fullName>
    </recommendedName>
</protein>
<proteinExistence type="predicted"/>
<feature type="signal peptide" evidence="2">
    <location>
        <begin position="1"/>
        <end position="25"/>
    </location>
</feature>
<evidence type="ECO:0008006" key="5">
    <source>
        <dbReference type="Google" id="ProtNLM"/>
    </source>
</evidence>
<evidence type="ECO:0000313" key="3">
    <source>
        <dbReference type="EMBL" id="RGK58791.1"/>
    </source>
</evidence>
<evidence type="ECO:0000256" key="1">
    <source>
        <dbReference type="SAM" id="Phobius"/>
    </source>
</evidence>
<dbReference type="Gene3D" id="2.60.40.3680">
    <property type="match status" value="1"/>
</dbReference>
<feature type="transmembrane region" description="Helical" evidence="1">
    <location>
        <begin position="301"/>
        <end position="321"/>
    </location>
</feature>
<keyword evidence="1" id="KW-0812">Transmembrane</keyword>
<evidence type="ECO:0000256" key="2">
    <source>
        <dbReference type="SAM" id="SignalP"/>
    </source>
</evidence>
<name>A0A3E4N9Q7_9BACE</name>
<dbReference type="AlphaFoldDB" id="A0A3E4N9Q7"/>
<sequence length="377" mass="44257">MKKISSFTVLIISLMLLFICNSAKANMASPFIEGTKAASAISSRHVDILHESIFIQIDENFHTAKYKVEYTIKSDVVGKQIPLLFCAVDYKDDFCVWLDDRPVKVFDIPFKKEEGEESSDSIFSDFTNSCDRCDDNNRKIECRWDDNTSETYYSFEMKYFQPELSQGTHRIRVEYTAYPWRNCLDWITKYNFRYSLSPAKKWKSFGTLDITVEQAGKIKDYSSNLGKPQEGGIKQINTWHFDSLPEDEFMELTYKPEPNSYAKILLTFGPEGLAAVYGIFLFLLHLKFITCYRKSNRQKRFSWVVILGSILVPFFILLFFIYSYSIIDFVIGKDASQRHGYIALIIIFYPIILPFYWVLMWLIDKRIKYKMLHQQEK</sequence>
<feature type="transmembrane region" description="Helical" evidence="1">
    <location>
        <begin position="272"/>
        <end position="289"/>
    </location>
</feature>
<evidence type="ECO:0000313" key="4">
    <source>
        <dbReference type="Proteomes" id="UP000261210"/>
    </source>
</evidence>
<reference evidence="3 4" key="1">
    <citation type="submission" date="2018-08" db="EMBL/GenBank/DDBJ databases">
        <title>A genome reference for cultivated species of the human gut microbiota.</title>
        <authorList>
            <person name="Zou Y."/>
            <person name="Xue W."/>
            <person name="Luo G."/>
        </authorList>
    </citation>
    <scope>NUCLEOTIDE SEQUENCE [LARGE SCALE GENOMIC DNA]</scope>
    <source>
        <strain evidence="3 4">TF10-34</strain>
    </source>
</reference>
<feature type="transmembrane region" description="Helical" evidence="1">
    <location>
        <begin position="341"/>
        <end position="363"/>
    </location>
</feature>
<feature type="chain" id="PRO_5017763190" description="Exosortase/archaeosortase family protein" evidence="2">
    <location>
        <begin position="26"/>
        <end position="377"/>
    </location>
</feature>
<keyword evidence="2" id="KW-0732">Signal</keyword>
<gene>
    <name evidence="3" type="ORF">DXD03_19055</name>
</gene>
<organism evidence="3 4">
    <name type="scientific">Bacteroides xylanisolvens</name>
    <dbReference type="NCBI Taxonomy" id="371601"/>
    <lineage>
        <taxon>Bacteria</taxon>
        <taxon>Pseudomonadati</taxon>
        <taxon>Bacteroidota</taxon>
        <taxon>Bacteroidia</taxon>
        <taxon>Bacteroidales</taxon>
        <taxon>Bacteroidaceae</taxon>
        <taxon>Bacteroides</taxon>
    </lineage>
</organism>
<dbReference type="RefSeq" id="WP_147334273.1">
    <property type="nucleotide sequence ID" value="NZ_JADNHC010000053.1"/>
</dbReference>
<accession>A0A3E4N9Q7</accession>
<dbReference type="Proteomes" id="UP000261210">
    <property type="component" value="Unassembled WGS sequence"/>
</dbReference>
<dbReference type="EMBL" id="QSQU01000034">
    <property type="protein sequence ID" value="RGK58791.1"/>
    <property type="molecule type" value="Genomic_DNA"/>
</dbReference>